<dbReference type="AlphaFoldDB" id="A0A1E5USC4"/>
<keyword evidence="1 2" id="KW-0694">RNA-binding</keyword>
<name>A0A1E5USC4_9POAL</name>
<reference evidence="5 6" key="1">
    <citation type="submission" date="2016-09" db="EMBL/GenBank/DDBJ databases">
        <title>The draft genome of Dichanthelium oligosanthes: A C3 panicoid grass species.</title>
        <authorList>
            <person name="Studer A.J."/>
            <person name="Schnable J.C."/>
            <person name="Brutnell T.P."/>
        </authorList>
    </citation>
    <scope>NUCLEOTIDE SEQUENCE [LARGE SCALE GENOMIC DNA]</scope>
    <source>
        <strain evidence="6">cv. Kellogg 1175</strain>
        <tissue evidence="5">Leaf</tissue>
    </source>
</reference>
<dbReference type="OrthoDB" id="439808at2759"/>
<proteinExistence type="predicted"/>
<evidence type="ECO:0000313" key="5">
    <source>
        <dbReference type="EMBL" id="OEL15760.1"/>
    </source>
</evidence>
<feature type="compositionally biased region" description="Low complexity" evidence="3">
    <location>
        <begin position="1"/>
        <end position="17"/>
    </location>
</feature>
<dbReference type="SMART" id="SM00360">
    <property type="entry name" value="RRM"/>
    <property type="match status" value="1"/>
</dbReference>
<protein>
    <submittedName>
        <fullName evidence="5">Putative RNA-binding protein ARP1</fullName>
    </submittedName>
</protein>
<sequence length="328" mass="34514">MAAAPSSASASASPSPAAGGGNPRPYRSRFGDTTLTKVFVGGLAWEMPSEGLRQHFERYGDILEAVVITDRLTGRSKGYGFVTFREPEAARRAVQDPNPTIAGRRANCNIASLGPPRPAQPRGRGPYGGGSHLQVPQPAAQGPHFIPRAPASPAQMMPQHGGGPAAIYHPSQIGYWYPPDFQYPQALAASPQVLQSYYAHQAQLYGLTSPTASPFHQYVGYMAPPAPTPRALLPAPPPTAQQVAVQPLVQHPPAAQQVALQPLLQNPTPQIQGSFFPAPSLPHNFRLQLPPPQALSVLPPSTTESQPAADQAAASAPRATNASNSPGA</sequence>
<dbReference type="STRING" id="888268.A0A1E5USC4"/>
<dbReference type="InterPro" id="IPR000504">
    <property type="entry name" value="RRM_dom"/>
</dbReference>
<feature type="region of interest" description="Disordered" evidence="3">
    <location>
        <begin position="282"/>
        <end position="328"/>
    </location>
</feature>
<evidence type="ECO:0000259" key="4">
    <source>
        <dbReference type="PROSITE" id="PS50102"/>
    </source>
</evidence>
<dbReference type="InterPro" id="IPR012677">
    <property type="entry name" value="Nucleotide-bd_a/b_plait_sf"/>
</dbReference>
<gene>
    <name evidence="5" type="ORF">BAE44_0023221</name>
</gene>
<dbReference type="PANTHER" id="PTHR11176">
    <property type="entry name" value="BOULE-RELATED"/>
    <property type="match status" value="1"/>
</dbReference>
<dbReference type="InterPro" id="IPR035979">
    <property type="entry name" value="RBD_domain_sf"/>
</dbReference>
<evidence type="ECO:0000313" key="6">
    <source>
        <dbReference type="Proteomes" id="UP000095767"/>
    </source>
</evidence>
<evidence type="ECO:0000256" key="3">
    <source>
        <dbReference type="SAM" id="MobiDB-lite"/>
    </source>
</evidence>
<accession>A0A1E5USC4</accession>
<dbReference type="GO" id="GO:0003723">
    <property type="term" value="F:RNA binding"/>
    <property type="evidence" value="ECO:0007669"/>
    <property type="project" value="UniProtKB-UniRule"/>
</dbReference>
<evidence type="ECO:0000256" key="2">
    <source>
        <dbReference type="PROSITE-ProRule" id="PRU00176"/>
    </source>
</evidence>
<dbReference type="Pfam" id="PF00076">
    <property type="entry name" value="RRM_1"/>
    <property type="match status" value="1"/>
</dbReference>
<feature type="domain" description="RRM" evidence="4">
    <location>
        <begin position="36"/>
        <end position="113"/>
    </location>
</feature>
<feature type="region of interest" description="Disordered" evidence="3">
    <location>
        <begin position="1"/>
        <end position="30"/>
    </location>
</feature>
<dbReference type="PANTHER" id="PTHR11176:SF54">
    <property type="entry name" value="RRM DOMAIN-CONTAINING PROTEIN"/>
    <property type="match status" value="1"/>
</dbReference>
<keyword evidence="6" id="KW-1185">Reference proteome</keyword>
<dbReference type="Gene3D" id="3.30.70.330">
    <property type="match status" value="1"/>
</dbReference>
<feature type="compositionally biased region" description="Low complexity" evidence="3">
    <location>
        <begin position="305"/>
        <end position="328"/>
    </location>
</feature>
<dbReference type="FunFam" id="3.30.70.330:FF:000556">
    <property type="entry name" value="Os06g0220600 protein"/>
    <property type="match status" value="1"/>
</dbReference>
<organism evidence="5 6">
    <name type="scientific">Dichanthelium oligosanthes</name>
    <dbReference type="NCBI Taxonomy" id="888268"/>
    <lineage>
        <taxon>Eukaryota</taxon>
        <taxon>Viridiplantae</taxon>
        <taxon>Streptophyta</taxon>
        <taxon>Embryophyta</taxon>
        <taxon>Tracheophyta</taxon>
        <taxon>Spermatophyta</taxon>
        <taxon>Magnoliopsida</taxon>
        <taxon>Liliopsida</taxon>
        <taxon>Poales</taxon>
        <taxon>Poaceae</taxon>
        <taxon>PACMAD clade</taxon>
        <taxon>Panicoideae</taxon>
        <taxon>Panicodae</taxon>
        <taxon>Paniceae</taxon>
        <taxon>Dichantheliinae</taxon>
        <taxon>Dichanthelium</taxon>
    </lineage>
</organism>
<evidence type="ECO:0000256" key="1">
    <source>
        <dbReference type="ARBA" id="ARBA00022884"/>
    </source>
</evidence>
<dbReference type="PROSITE" id="PS50102">
    <property type="entry name" value="RRM"/>
    <property type="match status" value="1"/>
</dbReference>
<dbReference type="SUPFAM" id="SSF54928">
    <property type="entry name" value="RNA-binding domain, RBD"/>
    <property type="match status" value="1"/>
</dbReference>
<comment type="caution">
    <text evidence="5">The sequence shown here is derived from an EMBL/GenBank/DDBJ whole genome shotgun (WGS) entry which is preliminary data.</text>
</comment>
<feature type="region of interest" description="Disordered" evidence="3">
    <location>
        <begin position="99"/>
        <end position="163"/>
    </location>
</feature>
<dbReference type="Proteomes" id="UP000095767">
    <property type="component" value="Unassembled WGS sequence"/>
</dbReference>
<dbReference type="EMBL" id="LWDX02065623">
    <property type="protein sequence ID" value="OEL15760.1"/>
    <property type="molecule type" value="Genomic_DNA"/>
</dbReference>